<dbReference type="Pfam" id="PF05193">
    <property type="entry name" value="Peptidase_M16_C"/>
    <property type="match status" value="1"/>
</dbReference>
<dbReference type="GO" id="GO:0008237">
    <property type="term" value="F:metallopeptidase activity"/>
    <property type="evidence" value="ECO:0007669"/>
    <property type="project" value="UniProtKB-KW"/>
</dbReference>
<keyword evidence="5" id="KW-1185">Reference proteome</keyword>
<dbReference type="FunFam" id="3.30.830.10:FF:000031">
    <property type="entry name" value="Putative zinc metalloprotease"/>
    <property type="match status" value="1"/>
</dbReference>
<dbReference type="OrthoDB" id="4953at2759"/>
<feature type="region of interest" description="Disordered" evidence="1">
    <location>
        <begin position="1001"/>
        <end position="1047"/>
    </location>
</feature>
<gene>
    <name evidence="4" type="ORF">M011DRAFT_475560</name>
</gene>
<dbReference type="GO" id="GO:0046872">
    <property type="term" value="F:metal ion binding"/>
    <property type="evidence" value="ECO:0007669"/>
    <property type="project" value="InterPro"/>
</dbReference>
<reference evidence="4" key="1">
    <citation type="journal article" date="2020" name="Stud. Mycol.">
        <title>101 Dothideomycetes genomes: a test case for predicting lifestyles and emergence of pathogens.</title>
        <authorList>
            <person name="Haridas S."/>
            <person name="Albert R."/>
            <person name="Binder M."/>
            <person name="Bloem J."/>
            <person name="Labutti K."/>
            <person name="Salamov A."/>
            <person name="Andreopoulos B."/>
            <person name="Baker S."/>
            <person name="Barry K."/>
            <person name="Bills G."/>
            <person name="Bluhm B."/>
            <person name="Cannon C."/>
            <person name="Castanera R."/>
            <person name="Culley D."/>
            <person name="Daum C."/>
            <person name="Ezra D."/>
            <person name="Gonzalez J."/>
            <person name="Henrissat B."/>
            <person name="Kuo A."/>
            <person name="Liang C."/>
            <person name="Lipzen A."/>
            <person name="Lutzoni F."/>
            <person name="Magnuson J."/>
            <person name="Mondo S."/>
            <person name="Nolan M."/>
            <person name="Ohm R."/>
            <person name="Pangilinan J."/>
            <person name="Park H.-J."/>
            <person name="Ramirez L."/>
            <person name="Alfaro M."/>
            <person name="Sun H."/>
            <person name="Tritt A."/>
            <person name="Yoshinaga Y."/>
            <person name="Zwiers L.-H."/>
            <person name="Turgeon B."/>
            <person name="Goodwin S."/>
            <person name="Spatafora J."/>
            <person name="Crous P."/>
            <person name="Grigoriev I."/>
        </authorList>
    </citation>
    <scope>NUCLEOTIDE SEQUENCE</scope>
    <source>
        <strain evidence="4">CBS 119925</strain>
    </source>
</reference>
<dbReference type="Pfam" id="PF00675">
    <property type="entry name" value="Peptidase_M16"/>
    <property type="match status" value="1"/>
</dbReference>
<keyword evidence="4" id="KW-0378">Hydrolase</keyword>
<dbReference type="PANTHER" id="PTHR43016:SF16">
    <property type="entry name" value="METALLOPROTEASE, PUTATIVE (AFU_ORTHOLOGUE AFUA_4G07610)-RELATED"/>
    <property type="match status" value="1"/>
</dbReference>
<evidence type="ECO:0000259" key="2">
    <source>
        <dbReference type="Pfam" id="PF00675"/>
    </source>
</evidence>
<evidence type="ECO:0000313" key="4">
    <source>
        <dbReference type="EMBL" id="KAF2749468.1"/>
    </source>
</evidence>
<protein>
    <submittedName>
        <fullName evidence="4">Zinc metalloprotease-like protein</fullName>
    </submittedName>
</protein>
<dbReference type="InterPro" id="IPR011249">
    <property type="entry name" value="Metalloenz_LuxS/M16"/>
</dbReference>
<dbReference type="InterPro" id="IPR007863">
    <property type="entry name" value="Peptidase_M16_C"/>
</dbReference>
<dbReference type="InterPro" id="IPR011765">
    <property type="entry name" value="Pept_M16_N"/>
</dbReference>
<sequence length="1047" mass="118196">MGSLDRPSHFKVIQKFTPDYADARITHYESQRTGMRVVVVDRKGPKVYGYFSVATEIHDDSGAPHTLEHLVFMGSKRFPYKSVLDRAATRSYADTNAWTDNHETVYSLTAAGWEGFAQLLPMYLDHVIQPTLTDEACYTEVHHVDGTGHDAGVVYSEMQGRENLQSDLMDLQMRHHLYPEGDGFRYETGGLTPNLRVLTADRIRQFHKDMYQPKNLRVVLIGEVDHENLLDLLDKLEDDYVDRVPAYDAPFKRPWVDSAHTPPLKDTVVDTVEFPEEDESTGEIQIAFLGPEARDDLAETALNTILTYLAGSSVSVLVNTLVEKEHVTSMVYFWIKSHFHQVIWFVLTSVATEKLADVEKRFFEVLREHLEKPLDMGYLTECLHRFKRQVKLTSEMSNDDWKEPILKDHLFGARDGSDLYHSLSSLKDFEELEKWSEADWRAFANKWLVENNHVSILGKPSKALAEKIKSDEAARIKAQQEKLGEDGLKKLAQKLEDAKAQNDKPIPEGMISDLKVPGAESIHLFKTVTARSGLAKSLGVTPSDVQNIVDKDENGFPLFIHYEHFSSSFVHFGIALGTAGIPTELKPLLGVYLGNFFATPIMKDGQRIEFEKVIVDLERDTVEYSFDRAADLGNSEMVYIYFVAEADKFETIVKWLATLFVDSIFDKDRLISIVKRMLADVPDEKRDGNSMAYSVDRMIHFNADSTVRATNTLVKAVYLRKILQLLKNTPEQVIEELHELVKHLLTFSNMRVLTIADLTKLQNPVSTFKHITDKIQSRDTTHINPIDDRKALLSDLGRKPGNTAYMIPMPIDSSFAIFTTQGIDSYTSPRLPALMVAQAYLDAIEGPMWISVRGTGLAYGSNFMRDLGTGLFRFSIYRSPNPFAAYKVAKNVVEGYVNGTTPFEKLALEGAISSIVREFVDDKATIMDAAKGAFADQVVRGLEKGYPDWMLAEVRKVTEEDVKNVMRDVVLKVFDPQQADLIVTCGGDKIEGMMKEWEKEGFKPQSKTLSDFQDGYGMEGGVEGEGAFDEDLDSEEESGSEEESEEE</sequence>
<evidence type="ECO:0000259" key="3">
    <source>
        <dbReference type="Pfam" id="PF05193"/>
    </source>
</evidence>
<keyword evidence="4" id="KW-0645">Protease</keyword>
<evidence type="ECO:0000256" key="1">
    <source>
        <dbReference type="SAM" id="MobiDB-lite"/>
    </source>
</evidence>
<dbReference type="FunFam" id="3.30.830.10:FF:000015">
    <property type="entry name" value="Putative zinc metalloprotease"/>
    <property type="match status" value="1"/>
</dbReference>
<dbReference type="PANTHER" id="PTHR43016">
    <property type="entry name" value="PRESEQUENCE PROTEASE"/>
    <property type="match status" value="1"/>
</dbReference>
<organism evidence="4 5">
    <name type="scientific">Sporormia fimetaria CBS 119925</name>
    <dbReference type="NCBI Taxonomy" id="1340428"/>
    <lineage>
        <taxon>Eukaryota</taxon>
        <taxon>Fungi</taxon>
        <taxon>Dikarya</taxon>
        <taxon>Ascomycota</taxon>
        <taxon>Pezizomycotina</taxon>
        <taxon>Dothideomycetes</taxon>
        <taxon>Pleosporomycetidae</taxon>
        <taxon>Pleosporales</taxon>
        <taxon>Sporormiaceae</taxon>
        <taxon>Sporormia</taxon>
    </lineage>
</organism>
<dbReference type="FunFam" id="3.30.830.10:FF:000042">
    <property type="entry name" value="Zinc metalloprotease, putative"/>
    <property type="match status" value="1"/>
</dbReference>
<dbReference type="EMBL" id="MU006566">
    <property type="protein sequence ID" value="KAF2749468.1"/>
    <property type="molecule type" value="Genomic_DNA"/>
</dbReference>
<evidence type="ECO:0000313" key="5">
    <source>
        <dbReference type="Proteomes" id="UP000799440"/>
    </source>
</evidence>
<dbReference type="SUPFAM" id="SSF63411">
    <property type="entry name" value="LuxS/MPP-like metallohydrolase"/>
    <property type="match status" value="4"/>
</dbReference>
<dbReference type="FunFam" id="3.30.830.10:FF:000036">
    <property type="entry name" value="Putative zinc metalloprotease"/>
    <property type="match status" value="1"/>
</dbReference>
<name>A0A6A6VFT6_9PLEO</name>
<keyword evidence="4" id="KW-0482">Metalloprotease</keyword>
<dbReference type="Proteomes" id="UP000799440">
    <property type="component" value="Unassembled WGS sequence"/>
</dbReference>
<proteinExistence type="predicted"/>
<dbReference type="Gene3D" id="3.30.830.10">
    <property type="entry name" value="Metalloenzyme, LuxS/M16 peptidase-like"/>
    <property type="match status" value="4"/>
</dbReference>
<dbReference type="AlphaFoldDB" id="A0A6A6VFT6"/>
<feature type="compositionally biased region" description="Acidic residues" evidence="1">
    <location>
        <begin position="1026"/>
        <end position="1047"/>
    </location>
</feature>
<feature type="domain" description="Peptidase M16 N-terminal" evidence="2">
    <location>
        <begin position="58"/>
        <end position="143"/>
    </location>
</feature>
<accession>A0A6A6VFT6</accession>
<feature type="domain" description="Peptidase M16 C-terminal" evidence="3">
    <location>
        <begin position="198"/>
        <end position="381"/>
    </location>
</feature>